<dbReference type="SUPFAM" id="SSF54593">
    <property type="entry name" value="Glyoxalase/Bleomycin resistance protein/Dihydroxybiphenyl dioxygenase"/>
    <property type="match status" value="1"/>
</dbReference>
<sequence>MSNLPSTAANRRVTPYLIVQGAIAALEFYASAFGARELVRLDDGNGKIMHAELDIADARIMLADEFPDMGYRGPQSMGGSSVSLHLYVDDVDSVFARAVALGATATMAVADQFDGDRRGTLTDPFGHVWLLASRKEDVSYEEMRARFAKMMGQA</sequence>
<reference evidence="2 3" key="1">
    <citation type="submission" date="2020-08" db="EMBL/GenBank/DDBJ databases">
        <title>Novel species isolated from subtropical streams in China.</title>
        <authorList>
            <person name="Lu H."/>
        </authorList>
    </citation>
    <scope>NUCLEOTIDE SEQUENCE [LARGE SCALE GENOMIC DNA]</scope>
    <source>
        <strain evidence="2 3">NL8W</strain>
    </source>
</reference>
<dbReference type="EMBL" id="JACOFX010000011">
    <property type="protein sequence ID" value="MBC3909681.1"/>
    <property type="molecule type" value="Genomic_DNA"/>
</dbReference>
<dbReference type="PROSITE" id="PS51819">
    <property type="entry name" value="VOC"/>
    <property type="match status" value="1"/>
</dbReference>
<gene>
    <name evidence="2" type="ORF">H8L47_19120</name>
</gene>
<dbReference type="Pfam" id="PF00903">
    <property type="entry name" value="Glyoxalase"/>
    <property type="match status" value="1"/>
</dbReference>
<dbReference type="CDD" id="cd07246">
    <property type="entry name" value="VOC_like"/>
    <property type="match status" value="1"/>
</dbReference>
<dbReference type="PANTHER" id="PTHR34109:SF1">
    <property type="entry name" value="VOC DOMAIN-CONTAINING PROTEIN"/>
    <property type="match status" value="1"/>
</dbReference>
<dbReference type="Gene3D" id="3.30.720.120">
    <property type="match status" value="1"/>
</dbReference>
<dbReference type="Gene3D" id="3.30.720.110">
    <property type="match status" value="1"/>
</dbReference>
<dbReference type="InterPro" id="IPR037523">
    <property type="entry name" value="VOC_core"/>
</dbReference>
<dbReference type="InterPro" id="IPR004360">
    <property type="entry name" value="Glyas_Fos-R_dOase_dom"/>
</dbReference>
<dbReference type="InterPro" id="IPR029068">
    <property type="entry name" value="Glyas_Bleomycin-R_OHBP_Dase"/>
</dbReference>
<evidence type="ECO:0000313" key="2">
    <source>
        <dbReference type="EMBL" id="MBC3909681.1"/>
    </source>
</evidence>
<dbReference type="PANTHER" id="PTHR34109">
    <property type="entry name" value="BNAUNNG04460D PROTEIN-RELATED"/>
    <property type="match status" value="1"/>
</dbReference>
<feature type="domain" description="VOC" evidence="1">
    <location>
        <begin position="9"/>
        <end position="134"/>
    </location>
</feature>
<dbReference type="Proteomes" id="UP000646911">
    <property type="component" value="Unassembled WGS sequence"/>
</dbReference>
<comment type="caution">
    <text evidence="2">The sequence shown here is derived from an EMBL/GenBank/DDBJ whole genome shotgun (WGS) entry which is preliminary data.</text>
</comment>
<protein>
    <submittedName>
        <fullName evidence="2">VOC family protein</fullName>
    </submittedName>
</protein>
<evidence type="ECO:0000313" key="3">
    <source>
        <dbReference type="Proteomes" id="UP000646911"/>
    </source>
</evidence>
<organism evidence="2 3">
    <name type="scientific">Undibacterium umbellatum</name>
    <dbReference type="NCBI Taxonomy" id="2762300"/>
    <lineage>
        <taxon>Bacteria</taxon>
        <taxon>Pseudomonadati</taxon>
        <taxon>Pseudomonadota</taxon>
        <taxon>Betaproteobacteria</taxon>
        <taxon>Burkholderiales</taxon>
        <taxon>Oxalobacteraceae</taxon>
        <taxon>Undibacterium</taxon>
    </lineage>
</organism>
<proteinExistence type="predicted"/>
<accession>A0ABR6ZD51</accession>
<name>A0ABR6ZD51_9BURK</name>
<keyword evidence="3" id="KW-1185">Reference proteome</keyword>
<evidence type="ECO:0000259" key="1">
    <source>
        <dbReference type="PROSITE" id="PS51819"/>
    </source>
</evidence>
<dbReference type="RefSeq" id="WP_186955200.1">
    <property type="nucleotide sequence ID" value="NZ_JACOFX010000011.1"/>
</dbReference>